<dbReference type="Gene3D" id="1.10.1760.20">
    <property type="match status" value="1"/>
</dbReference>
<keyword evidence="3" id="KW-1185">Reference proteome</keyword>
<feature type="transmembrane region" description="Helical" evidence="1">
    <location>
        <begin position="6"/>
        <end position="26"/>
    </location>
</feature>
<keyword evidence="1" id="KW-0472">Membrane</keyword>
<evidence type="ECO:0000313" key="2">
    <source>
        <dbReference type="EMBL" id="NCU16542.1"/>
    </source>
</evidence>
<gene>
    <name evidence="2" type="ORF">GW534_01970</name>
</gene>
<organism evidence="2 3">
    <name type="scientific">Pallidibacillus pasinlerensis</name>
    <dbReference type="NCBI Taxonomy" id="2703818"/>
    <lineage>
        <taxon>Bacteria</taxon>
        <taxon>Bacillati</taxon>
        <taxon>Bacillota</taxon>
        <taxon>Bacilli</taxon>
        <taxon>Bacillales</taxon>
        <taxon>Bacillaceae</taxon>
        <taxon>Pallidibacillus</taxon>
    </lineage>
</organism>
<proteinExistence type="predicted"/>
<sequence length="174" mass="18525">MKTKELVVMALFVGIGAALHFIVPGIGAGGMKPDFSLLMMFLAIILFPNFKNVLILGLATGIISGLSTTVPGGFVPNLLDKFFTAIIFFGLFLLIKKFRSIVSYAVLTAVGTIISGTIFLISAKLILQFSEAFLVLFGAIVLPTAALNTLAMIIVYPIVASIAKRSKITVAEIK</sequence>
<feature type="transmembrane region" description="Helical" evidence="1">
    <location>
        <begin position="133"/>
        <end position="159"/>
    </location>
</feature>
<dbReference type="Proteomes" id="UP000743899">
    <property type="component" value="Unassembled WGS sequence"/>
</dbReference>
<comment type="caution">
    <text evidence="2">The sequence shown here is derived from an EMBL/GenBank/DDBJ whole genome shotgun (WGS) entry which is preliminary data.</text>
</comment>
<evidence type="ECO:0000313" key="3">
    <source>
        <dbReference type="Proteomes" id="UP000743899"/>
    </source>
</evidence>
<keyword evidence="1" id="KW-0812">Transmembrane</keyword>
<reference evidence="2 3" key="1">
    <citation type="submission" date="2020-01" db="EMBL/GenBank/DDBJ databases">
        <title>A novel Bacillus sp. from Pasinler.</title>
        <authorList>
            <person name="Adiguzel A."/>
            <person name="Ay H."/>
            <person name="Baltaci M.O."/>
        </authorList>
    </citation>
    <scope>NUCLEOTIDE SEQUENCE [LARGE SCALE GENOMIC DNA]</scope>
    <source>
        <strain evidence="2 3">P1</strain>
    </source>
</reference>
<dbReference type="EMBL" id="JAACYS010000005">
    <property type="protein sequence ID" value="NCU16542.1"/>
    <property type="molecule type" value="Genomic_DNA"/>
</dbReference>
<feature type="transmembrane region" description="Helical" evidence="1">
    <location>
        <begin position="38"/>
        <end position="66"/>
    </location>
</feature>
<dbReference type="InterPro" id="IPR031360">
    <property type="entry name" value="TrpP"/>
</dbReference>
<dbReference type="Pfam" id="PF17099">
    <property type="entry name" value="TrpP"/>
    <property type="match status" value="1"/>
</dbReference>
<dbReference type="RefSeq" id="WP_161919381.1">
    <property type="nucleotide sequence ID" value="NZ_JAACYS010000005.1"/>
</dbReference>
<accession>A0ABW9ZZE6</accession>
<name>A0ABW9ZZE6_9BACI</name>
<feature type="transmembrane region" description="Helical" evidence="1">
    <location>
        <begin position="102"/>
        <end position="127"/>
    </location>
</feature>
<feature type="transmembrane region" description="Helical" evidence="1">
    <location>
        <begin position="78"/>
        <end position="95"/>
    </location>
</feature>
<protein>
    <submittedName>
        <fullName evidence="2">Tryptophan transporter</fullName>
    </submittedName>
</protein>
<evidence type="ECO:0000256" key="1">
    <source>
        <dbReference type="SAM" id="Phobius"/>
    </source>
</evidence>
<keyword evidence="1" id="KW-1133">Transmembrane helix</keyword>